<keyword evidence="5" id="KW-1185">Reference proteome</keyword>
<dbReference type="Pfam" id="PF03101">
    <property type="entry name" value="FAR1"/>
    <property type="match status" value="1"/>
</dbReference>
<sequence length="285" mass="33115">KGTEKTSKRQRFAPADFASQFNLWVSQIRTLKQREIKQSEQLKGKEAKDQSQQEDSTKRNIPALHMLMVKHCLVAVETHSPTDDSRERRESPAGQVFYMPEKDKNGEEPYEGMQFDSEEAAKAFYDKYARKMGFETRVLSSRRSERDGSMISRGLGCRGGPDAQKADGVQIQKRDRRRDGCTAMFLLKREKPGQWIVRKLVREHNHALVVSFRKTRPALDEKDKKIQELTTELRVKKRLSAAYRDQLLTFIKDVEDHNEHIAAKLQVVTENLKELEAKREELLQR</sequence>
<feature type="region of interest" description="Disordered" evidence="2">
    <location>
        <begin position="145"/>
        <end position="166"/>
    </location>
</feature>
<accession>A0AAN8UML4</accession>
<name>A0AAN8UML4_9MAGN</name>
<protein>
    <submittedName>
        <fullName evidence="4">FAR1 DNA binding domain</fullName>
    </submittedName>
</protein>
<evidence type="ECO:0000256" key="2">
    <source>
        <dbReference type="SAM" id="MobiDB-lite"/>
    </source>
</evidence>
<proteinExistence type="predicted"/>
<feature type="non-terminal residue" evidence="4">
    <location>
        <position position="1"/>
    </location>
</feature>
<feature type="region of interest" description="Disordered" evidence="2">
    <location>
        <begin position="36"/>
        <end position="57"/>
    </location>
</feature>
<dbReference type="EMBL" id="JBAMMX010000026">
    <property type="protein sequence ID" value="KAK6914556.1"/>
    <property type="molecule type" value="Genomic_DNA"/>
</dbReference>
<evidence type="ECO:0000256" key="1">
    <source>
        <dbReference type="SAM" id="Coils"/>
    </source>
</evidence>
<reference evidence="4 5" key="1">
    <citation type="submission" date="2023-12" db="EMBL/GenBank/DDBJ databases">
        <title>A high-quality genome assembly for Dillenia turbinata (Dilleniales).</title>
        <authorList>
            <person name="Chanderbali A."/>
        </authorList>
    </citation>
    <scope>NUCLEOTIDE SEQUENCE [LARGE SCALE GENOMIC DNA]</scope>
    <source>
        <strain evidence="4">LSX21</strain>
        <tissue evidence="4">Leaf</tissue>
    </source>
</reference>
<feature type="coiled-coil region" evidence="1">
    <location>
        <begin position="219"/>
        <end position="285"/>
    </location>
</feature>
<feature type="region of interest" description="Disordered" evidence="2">
    <location>
        <begin position="78"/>
        <end position="110"/>
    </location>
</feature>
<keyword evidence="1" id="KW-0175">Coiled coil</keyword>
<dbReference type="PANTHER" id="PTHR46328:SF8">
    <property type="entry name" value="PROTEIN FAR1-RELATED SEQUENCE 2-LIKE"/>
    <property type="match status" value="1"/>
</dbReference>
<dbReference type="PANTHER" id="PTHR46328">
    <property type="entry name" value="FAR-RED IMPAIRED RESPONSIVE (FAR1) FAMILY PROTEIN-RELATED"/>
    <property type="match status" value="1"/>
</dbReference>
<dbReference type="Proteomes" id="UP001370490">
    <property type="component" value="Unassembled WGS sequence"/>
</dbReference>
<organism evidence="4 5">
    <name type="scientific">Dillenia turbinata</name>
    <dbReference type="NCBI Taxonomy" id="194707"/>
    <lineage>
        <taxon>Eukaryota</taxon>
        <taxon>Viridiplantae</taxon>
        <taxon>Streptophyta</taxon>
        <taxon>Embryophyta</taxon>
        <taxon>Tracheophyta</taxon>
        <taxon>Spermatophyta</taxon>
        <taxon>Magnoliopsida</taxon>
        <taxon>eudicotyledons</taxon>
        <taxon>Gunneridae</taxon>
        <taxon>Pentapetalae</taxon>
        <taxon>Dilleniales</taxon>
        <taxon>Dilleniaceae</taxon>
        <taxon>Dillenia</taxon>
    </lineage>
</organism>
<feature type="domain" description="FAR1" evidence="3">
    <location>
        <begin position="124"/>
        <end position="209"/>
    </location>
</feature>
<evidence type="ECO:0000313" key="5">
    <source>
        <dbReference type="Proteomes" id="UP001370490"/>
    </source>
</evidence>
<dbReference type="InterPro" id="IPR004330">
    <property type="entry name" value="FAR1_DNA_bnd_dom"/>
</dbReference>
<dbReference type="AlphaFoldDB" id="A0AAN8UML4"/>
<comment type="caution">
    <text evidence="4">The sequence shown here is derived from an EMBL/GenBank/DDBJ whole genome shotgun (WGS) entry which is preliminary data.</text>
</comment>
<feature type="compositionally biased region" description="Basic and acidic residues" evidence="2">
    <location>
        <begin position="80"/>
        <end position="91"/>
    </location>
</feature>
<evidence type="ECO:0000259" key="3">
    <source>
        <dbReference type="Pfam" id="PF03101"/>
    </source>
</evidence>
<evidence type="ECO:0000313" key="4">
    <source>
        <dbReference type="EMBL" id="KAK6914556.1"/>
    </source>
</evidence>
<gene>
    <name evidence="4" type="ORF">RJ641_021877</name>
</gene>